<proteinExistence type="predicted"/>
<comment type="caution">
    <text evidence="1">The sequence shown here is derived from an EMBL/GenBank/DDBJ whole genome shotgun (WGS) entry which is preliminary data.</text>
</comment>
<dbReference type="EMBL" id="JAAGSC010000043">
    <property type="protein sequence ID" value="NDY96475.1"/>
    <property type="molecule type" value="Genomic_DNA"/>
</dbReference>
<name>A0A845V977_9GAMM</name>
<dbReference type="PROSITE" id="PS51257">
    <property type="entry name" value="PROKAR_LIPOPROTEIN"/>
    <property type="match status" value="1"/>
</dbReference>
<dbReference type="AlphaFoldDB" id="A0A845V977"/>
<dbReference type="Proteomes" id="UP000484885">
    <property type="component" value="Unassembled WGS sequence"/>
</dbReference>
<keyword evidence="2" id="KW-1185">Reference proteome</keyword>
<gene>
    <name evidence="1" type="ORF">G3I74_12110</name>
</gene>
<reference evidence="1 2" key="1">
    <citation type="submission" date="2020-02" db="EMBL/GenBank/DDBJ databases">
        <authorList>
            <person name="Zhang X.-Y."/>
        </authorList>
    </citation>
    <scope>NUCLEOTIDE SEQUENCE [LARGE SCALE GENOMIC DNA]</scope>
    <source>
        <strain evidence="1 2">C33</strain>
    </source>
</reference>
<sequence length="194" mass="21361">MTFKPEPLPVTLARILLLLLALALLAGCGSRQAQDSLVGSTAQRLVSYAVDDLAGALPTSDFTPLSGKRLRIDSHFLGDEELQSYADQRLAMELRARFDIEVVPALVPADHVLTVFYTSLGTDQGHRGFFLPLGFVPGLDEATRLNLVTLEQFHGVAELYYYLDRVRADETLRARRRTDALGLPIITIPLSTLP</sequence>
<evidence type="ECO:0000313" key="2">
    <source>
        <dbReference type="Proteomes" id="UP000484885"/>
    </source>
</evidence>
<organism evidence="1 2">
    <name type="scientific">Wenzhouxiangella limi</name>
    <dbReference type="NCBI Taxonomy" id="2707351"/>
    <lineage>
        <taxon>Bacteria</taxon>
        <taxon>Pseudomonadati</taxon>
        <taxon>Pseudomonadota</taxon>
        <taxon>Gammaproteobacteria</taxon>
        <taxon>Chromatiales</taxon>
        <taxon>Wenzhouxiangellaceae</taxon>
        <taxon>Wenzhouxiangella</taxon>
    </lineage>
</organism>
<protein>
    <submittedName>
        <fullName evidence="1">Uncharacterized protein</fullName>
    </submittedName>
</protein>
<dbReference type="RefSeq" id="WP_164211871.1">
    <property type="nucleotide sequence ID" value="NZ_JAAGSC010000043.1"/>
</dbReference>
<accession>A0A845V977</accession>
<evidence type="ECO:0000313" key="1">
    <source>
        <dbReference type="EMBL" id="NDY96475.1"/>
    </source>
</evidence>